<dbReference type="Proteomes" id="UP000729402">
    <property type="component" value="Unassembled WGS sequence"/>
</dbReference>
<gene>
    <name evidence="1" type="ORF">GUJ93_ZPchr0008g12681</name>
</gene>
<dbReference type="OrthoDB" id="1666376at2759"/>
<dbReference type="AlphaFoldDB" id="A0A8J5RPB5"/>
<proteinExistence type="predicted"/>
<sequence length="94" mass="10882">MRTPEIAFRLQLIDQEDSRVFWFSGGNHFSLSVVFWCGHEQSRSKAIPDEFVQHFRGIIPRAIKLQSRNGCIFDVQITKNLGRLSLKSGWKAFV</sequence>
<reference evidence="1" key="1">
    <citation type="journal article" date="2021" name="bioRxiv">
        <title>Whole Genome Assembly and Annotation of Northern Wild Rice, Zizania palustris L., Supports a Whole Genome Duplication in the Zizania Genus.</title>
        <authorList>
            <person name="Haas M."/>
            <person name="Kono T."/>
            <person name="Macchietto M."/>
            <person name="Millas R."/>
            <person name="McGilp L."/>
            <person name="Shao M."/>
            <person name="Duquette J."/>
            <person name="Hirsch C.N."/>
            <person name="Kimball J."/>
        </authorList>
    </citation>
    <scope>NUCLEOTIDE SEQUENCE</scope>
    <source>
        <tissue evidence="1">Fresh leaf tissue</tissue>
    </source>
</reference>
<accession>A0A8J5RPB5</accession>
<evidence type="ECO:0000313" key="1">
    <source>
        <dbReference type="EMBL" id="KAG8047635.1"/>
    </source>
</evidence>
<evidence type="ECO:0008006" key="3">
    <source>
        <dbReference type="Google" id="ProtNLM"/>
    </source>
</evidence>
<reference evidence="1" key="2">
    <citation type="submission" date="2021-02" db="EMBL/GenBank/DDBJ databases">
        <authorList>
            <person name="Kimball J.A."/>
            <person name="Haas M.W."/>
            <person name="Macchietto M."/>
            <person name="Kono T."/>
            <person name="Duquette J."/>
            <person name="Shao M."/>
        </authorList>
    </citation>
    <scope>NUCLEOTIDE SEQUENCE</scope>
    <source>
        <tissue evidence="1">Fresh leaf tissue</tissue>
    </source>
</reference>
<organism evidence="1 2">
    <name type="scientific">Zizania palustris</name>
    <name type="common">Northern wild rice</name>
    <dbReference type="NCBI Taxonomy" id="103762"/>
    <lineage>
        <taxon>Eukaryota</taxon>
        <taxon>Viridiplantae</taxon>
        <taxon>Streptophyta</taxon>
        <taxon>Embryophyta</taxon>
        <taxon>Tracheophyta</taxon>
        <taxon>Spermatophyta</taxon>
        <taxon>Magnoliopsida</taxon>
        <taxon>Liliopsida</taxon>
        <taxon>Poales</taxon>
        <taxon>Poaceae</taxon>
        <taxon>BOP clade</taxon>
        <taxon>Oryzoideae</taxon>
        <taxon>Oryzeae</taxon>
        <taxon>Zizaniinae</taxon>
        <taxon>Zizania</taxon>
    </lineage>
</organism>
<evidence type="ECO:0000313" key="2">
    <source>
        <dbReference type="Proteomes" id="UP000729402"/>
    </source>
</evidence>
<comment type="caution">
    <text evidence="1">The sequence shown here is derived from an EMBL/GenBank/DDBJ whole genome shotgun (WGS) entry which is preliminary data.</text>
</comment>
<keyword evidence="2" id="KW-1185">Reference proteome</keyword>
<name>A0A8J5RPB5_ZIZPA</name>
<protein>
    <recommendedName>
        <fullName evidence="3">TF-B3 domain-containing protein</fullName>
    </recommendedName>
</protein>
<dbReference type="EMBL" id="JAAALK010000290">
    <property type="protein sequence ID" value="KAG8047635.1"/>
    <property type="molecule type" value="Genomic_DNA"/>
</dbReference>